<name>A0A1N6ZKW1_9RHOB</name>
<dbReference type="OrthoDB" id="4446543at2"/>
<dbReference type="AlphaFoldDB" id="A0A1N6ZKW1"/>
<evidence type="ECO:0000259" key="1">
    <source>
        <dbReference type="Pfam" id="PF04233"/>
    </source>
</evidence>
<accession>A0A1N6ZKW1</accession>
<organism evidence="2 3">
    <name type="scientific">Paracoccus thiocyanatus</name>
    <dbReference type="NCBI Taxonomy" id="34006"/>
    <lineage>
        <taxon>Bacteria</taxon>
        <taxon>Pseudomonadati</taxon>
        <taxon>Pseudomonadota</taxon>
        <taxon>Alphaproteobacteria</taxon>
        <taxon>Rhodobacterales</taxon>
        <taxon>Paracoccaceae</taxon>
        <taxon>Paracoccus</taxon>
    </lineage>
</organism>
<proteinExistence type="predicted"/>
<dbReference type="EMBL" id="FTMK01000036">
    <property type="protein sequence ID" value="SIR27512.1"/>
    <property type="molecule type" value="Genomic_DNA"/>
</dbReference>
<sequence>MHHDFKDSLRNGGNGEYIIHQGNGPAYGSSLSVRSQFPGDDRLRQAFRQRLETVAAENARMILSALAPPDTVPLHSESDLLPATDLIEQVLQVRDDRLADIHARYRSHPQRIRSLRANMEDRTALAFAGLINQLRQEDLGIERYVWVTQGDHKVRSAHAALNGKVFGWDHPSEEGHRARRRIAAAAPCRCRRMLRAPFWPISPCRSMASARCPRRACARPCSAWDGFTGSDGRRSRTLPPRERAARLQG</sequence>
<gene>
    <name evidence="2" type="ORF">SAMN05421641_1363</name>
</gene>
<protein>
    <submittedName>
        <fullName evidence="2">Phage Mu protein F like protein</fullName>
    </submittedName>
</protein>
<evidence type="ECO:0000313" key="3">
    <source>
        <dbReference type="Proteomes" id="UP000323956"/>
    </source>
</evidence>
<dbReference type="Proteomes" id="UP000323956">
    <property type="component" value="Unassembled WGS sequence"/>
</dbReference>
<dbReference type="RefSeq" id="WP_149766756.1">
    <property type="nucleotide sequence ID" value="NZ_FTMK01000036.1"/>
</dbReference>
<evidence type="ECO:0000313" key="2">
    <source>
        <dbReference type="EMBL" id="SIR27512.1"/>
    </source>
</evidence>
<dbReference type="InterPro" id="IPR006528">
    <property type="entry name" value="Phage_head_morphogenesis_dom"/>
</dbReference>
<dbReference type="Pfam" id="PF04233">
    <property type="entry name" value="Phage_Mu_F"/>
    <property type="match status" value="1"/>
</dbReference>
<reference evidence="2 3" key="1">
    <citation type="submission" date="2017-01" db="EMBL/GenBank/DDBJ databases">
        <authorList>
            <person name="Varghese N."/>
            <person name="Submissions S."/>
        </authorList>
    </citation>
    <scope>NUCLEOTIDE SEQUENCE [LARGE SCALE GENOMIC DNA]</scope>
    <source>
        <strain evidence="2 3">ATCC 700171</strain>
    </source>
</reference>
<feature type="domain" description="Phage head morphogenesis" evidence="1">
    <location>
        <begin position="100"/>
        <end position="191"/>
    </location>
</feature>